<accession>A0A8B8I0Y7</accession>
<protein>
    <submittedName>
        <fullName evidence="10">Aquaporin-like</fullName>
    </submittedName>
</protein>
<evidence type="ECO:0000256" key="4">
    <source>
        <dbReference type="ARBA" id="ARBA00022692"/>
    </source>
</evidence>
<evidence type="ECO:0000313" key="9">
    <source>
        <dbReference type="Proteomes" id="UP001652626"/>
    </source>
</evidence>
<dbReference type="PANTHER" id="PTHR19139">
    <property type="entry name" value="AQUAPORIN TRANSPORTER"/>
    <property type="match status" value="1"/>
</dbReference>
<dbReference type="Proteomes" id="UP001652626">
    <property type="component" value="Chromosome 21"/>
</dbReference>
<dbReference type="AlphaFoldDB" id="A0A8B8I0Y7"/>
<feature type="transmembrane region" description="Helical" evidence="8">
    <location>
        <begin position="68"/>
        <end position="88"/>
    </location>
</feature>
<dbReference type="GO" id="GO:0005886">
    <property type="term" value="C:plasma membrane"/>
    <property type="evidence" value="ECO:0007669"/>
    <property type="project" value="TreeGrafter"/>
</dbReference>
<evidence type="ECO:0000256" key="6">
    <source>
        <dbReference type="ARBA" id="ARBA00023136"/>
    </source>
</evidence>
<dbReference type="OMA" id="IRAIAYF"/>
<dbReference type="Gene3D" id="1.20.1080.10">
    <property type="entry name" value="Glycerol uptake facilitator protein"/>
    <property type="match status" value="1"/>
</dbReference>
<dbReference type="PRINTS" id="PR00783">
    <property type="entry name" value="MINTRINSICP"/>
</dbReference>
<dbReference type="RefSeq" id="XP_026490754.2">
    <property type="nucleotide sequence ID" value="XM_026634969.2"/>
</dbReference>
<dbReference type="PROSITE" id="PS00221">
    <property type="entry name" value="MIP"/>
    <property type="match status" value="1"/>
</dbReference>
<feature type="transmembrane region" description="Helical" evidence="8">
    <location>
        <begin position="109"/>
        <end position="133"/>
    </location>
</feature>
<dbReference type="SUPFAM" id="SSF81338">
    <property type="entry name" value="Aquaporin-like"/>
    <property type="match status" value="1"/>
</dbReference>
<evidence type="ECO:0000256" key="1">
    <source>
        <dbReference type="ARBA" id="ARBA00004141"/>
    </source>
</evidence>
<evidence type="ECO:0000256" key="3">
    <source>
        <dbReference type="ARBA" id="ARBA00022448"/>
    </source>
</evidence>
<gene>
    <name evidence="10" type="primary">LOC113396888</name>
</gene>
<sequence length="272" mass="29878">MDVDSHLVNVTENIIVEEIKKNRKNKGNSWFSENWRAIFSELMSTFSLLFFGCMTCIPIDGVPINPPLYGTIGFGLIVLMNIQTFGHISGAHMNPTVTLAAIIWGNMSIALGIAYFVAQCAGAVMGYGILMILSPIDMSSGICTTQPHVKHTVYQALGIEILLTVALVLINCSVWDPVNKDKGESLSIKFGLTIAALSIAGGPMTGASMNPVRSFAPAIWTNTWNSHWVYWAGPFLGGTLAVIFYKFVWLRTERVIEPEFSWTGSRNCHELV</sequence>
<dbReference type="InterPro" id="IPR000425">
    <property type="entry name" value="MIP"/>
</dbReference>
<reference evidence="10" key="1">
    <citation type="submission" date="2025-08" db="UniProtKB">
        <authorList>
            <consortium name="RefSeq"/>
        </authorList>
    </citation>
    <scope>IDENTIFICATION</scope>
    <source>
        <tissue evidence="10">Whole body</tissue>
    </source>
</reference>
<name>A0A8B8I0Y7_VANTA</name>
<dbReference type="OrthoDB" id="3222at2759"/>
<dbReference type="GeneID" id="113396888"/>
<comment type="subcellular location">
    <subcellularLocation>
        <location evidence="1">Membrane</location>
        <topology evidence="1">Multi-pass membrane protein</topology>
    </subcellularLocation>
</comment>
<feature type="transmembrane region" description="Helical" evidence="8">
    <location>
        <begin position="153"/>
        <end position="174"/>
    </location>
</feature>
<feature type="transmembrane region" description="Helical" evidence="8">
    <location>
        <begin position="228"/>
        <end position="248"/>
    </location>
</feature>
<keyword evidence="4 7" id="KW-0812">Transmembrane</keyword>
<feature type="transmembrane region" description="Helical" evidence="8">
    <location>
        <begin position="42"/>
        <end position="62"/>
    </location>
</feature>
<keyword evidence="3 7" id="KW-0813">Transport</keyword>
<keyword evidence="5 8" id="KW-1133">Transmembrane helix</keyword>
<dbReference type="Pfam" id="PF00230">
    <property type="entry name" value="MIP"/>
    <property type="match status" value="1"/>
</dbReference>
<evidence type="ECO:0000256" key="8">
    <source>
        <dbReference type="SAM" id="Phobius"/>
    </source>
</evidence>
<proteinExistence type="inferred from homology"/>
<evidence type="ECO:0000256" key="2">
    <source>
        <dbReference type="ARBA" id="ARBA00006175"/>
    </source>
</evidence>
<comment type="similarity">
    <text evidence="2 7">Belongs to the MIP/aquaporin (TC 1.A.8) family.</text>
</comment>
<dbReference type="InterPro" id="IPR022357">
    <property type="entry name" value="MIP_CS"/>
</dbReference>
<evidence type="ECO:0000313" key="10">
    <source>
        <dbReference type="RefSeq" id="XP_026490754.2"/>
    </source>
</evidence>
<organism evidence="9 10">
    <name type="scientific">Vanessa tameamea</name>
    <name type="common">Kamehameha butterfly</name>
    <dbReference type="NCBI Taxonomy" id="334116"/>
    <lineage>
        <taxon>Eukaryota</taxon>
        <taxon>Metazoa</taxon>
        <taxon>Ecdysozoa</taxon>
        <taxon>Arthropoda</taxon>
        <taxon>Hexapoda</taxon>
        <taxon>Insecta</taxon>
        <taxon>Pterygota</taxon>
        <taxon>Neoptera</taxon>
        <taxon>Endopterygota</taxon>
        <taxon>Lepidoptera</taxon>
        <taxon>Glossata</taxon>
        <taxon>Ditrysia</taxon>
        <taxon>Papilionoidea</taxon>
        <taxon>Nymphalidae</taxon>
        <taxon>Nymphalinae</taxon>
        <taxon>Vanessa</taxon>
    </lineage>
</organism>
<keyword evidence="6 8" id="KW-0472">Membrane</keyword>
<evidence type="ECO:0000256" key="5">
    <source>
        <dbReference type="ARBA" id="ARBA00022989"/>
    </source>
</evidence>
<dbReference type="GO" id="GO:0015267">
    <property type="term" value="F:channel activity"/>
    <property type="evidence" value="ECO:0007669"/>
    <property type="project" value="InterPro"/>
</dbReference>
<feature type="transmembrane region" description="Helical" evidence="8">
    <location>
        <begin position="186"/>
        <end position="208"/>
    </location>
</feature>
<keyword evidence="9" id="KW-1185">Reference proteome</keyword>
<dbReference type="PANTHER" id="PTHR19139:SF270">
    <property type="entry name" value="ENTOMOGLYCEROPORIN 1-RELATED"/>
    <property type="match status" value="1"/>
</dbReference>
<evidence type="ECO:0000256" key="7">
    <source>
        <dbReference type="RuleBase" id="RU000477"/>
    </source>
</evidence>
<dbReference type="InterPro" id="IPR023271">
    <property type="entry name" value="Aquaporin-like"/>
</dbReference>
<dbReference type="InterPro" id="IPR034294">
    <property type="entry name" value="Aquaporin_transptr"/>
</dbReference>